<dbReference type="InterPro" id="IPR001650">
    <property type="entry name" value="Helicase_C-like"/>
</dbReference>
<dbReference type="STRING" id="6290.A0A0N4WYF3"/>
<dbReference type="InterPro" id="IPR014001">
    <property type="entry name" value="Helicase_ATP-bd"/>
</dbReference>
<dbReference type="GO" id="GO:0006281">
    <property type="term" value="P:DNA repair"/>
    <property type="evidence" value="ECO:0007669"/>
    <property type="project" value="InterPro"/>
</dbReference>
<dbReference type="Gene3D" id="3.40.50.10810">
    <property type="entry name" value="Tandem AAA-ATPase domain"/>
    <property type="match status" value="1"/>
</dbReference>
<evidence type="ECO:0000256" key="3">
    <source>
        <dbReference type="ARBA" id="ARBA00022840"/>
    </source>
</evidence>
<dbReference type="SUPFAM" id="SSF52540">
    <property type="entry name" value="P-loop containing nucleoside triphosphate hydrolases"/>
    <property type="match status" value="2"/>
</dbReference>
<proteinExistence type="predicted"/>
<protein>
    <submittedName>
        <fullName evidence="8">Helicase C-terminal domain-containing protein</fullName>
    </submittedName>
</protein>
<dbReference type="CDD" id="cd17919">
    <property type="entry name" value="DEXHc_Snf"/>
    <property type="match status" value="1"/>
</dbReference>
<dbReference type="PANTHER" id="PTHR47157:SF1">
    <property type="entry name" value="CHROMODOMAIN-HELICASE-DNA-BINDING PROTEIN 1-LIKE"/>
    <property type="match status" value="1"/>
</dbReference>
<dbReference type="SMART" id="SM00487">
    <property type="entry name" value="DEXDc"/>
    <property type="match status" value="1"/>
</dbReference>
<evidence type="ECO:0000259" key="4">
    <source>
        <dbReference type="PROSITE" id="PS51192"/>
    </source>
</evidence>
<dbReference type="SMART" id="SM00490">
    <property type="entry name" value="HELICc"/>
    <property type="match status" value="1"/>
</dbReference>
<dbReference type="CDD" id="cd18793">
    <property type="entry name" value="SF2_C_SNF"/>
    <property type="match status" value="1"/>
</dbReference>
<dbReference type="Pfam" id="PF00176">
    <property type="entry name" value="SNF2-rel_dom"/>
    <property type="match status" value="1"/>
</dbReference>
<dbReference type="GO" id="GO:0003678">
    <property type="term" value="F:DNA helicase activity"/>
    <property type="evidence" value="ECO:0007669"/>
    <property type="project" value="InterPro"/>
</dbReference>
<dbReference type="Pfam" id="PF00271">
    <property type="entry name" value="Helicase_C"/>
    <property type="match status" value="1"/>
</dbReference>
<dbReference type="InterPro" id="IPR038718">
    <property type="entry name" value="SNF2-like_sf"/>
</dbReference>
<dbReference type="GO" id="GO:0016787">
    <property type="term" value="F:hydrolase activity"/>
    <property type="evidence" value="ECO:0007669"/>
    <property type="project" value="UniProtKB-KW"/>
</dbReference>
<dbReference type="PANTHER" id="PTHR47157">
    <property type="entry name" value="CHROMODOMAIN-HELICASE-DNA-BINDING PROTEIN 1-LIKE"/>
    <property type="match status" value="1"/>
</dbReference>
<dbReference type="InterPro" id="IPR049730">
    <property type="entry name" value="SNF2/RAD54-like_C"/>
</dbReference>
<keyword evidence="3" id="KW-0067">ATP-binding</keyword>
<dbReference type="PROSITE" id="PS51194">
    <property type="entry name" value="HELICASE_CTER"/>
    <property type="match status" value="1"/>
</dbReference>
<evidence type="ECO:0000256" key="2">
    <source>
        <dbReference type="ARBA" id="ARBA00022801"/>
    </source>
</evidence>
<dbReference type="OrthoDB" id="5857104at2759"/>
<sequence>MADINPLAEEWEKQGLTLRDYQKEGVSTMDSWYRAGHGGINGDEMGLGKTCQAIVQMVRLNQEGKGPFLVVCPLSVCDHWVSEVNRFSCGTLKPIGYYGYEADRTNVLKKLKKLQRDNVFITPYHILRGDSTVIFDLQEKSKLKFEVVIVDEAQAIKNSECQLAESLKPVILYHNITEIQKKIYLDIIAKDYGVEPEPFKEGEHIVEASGKLQVNTIGGQWKVADYNYERIDGSVRAEERYAAINEFQKAAKDRNGRFRTKSSDDDSPWCFLLTTRSGGVGLNLTGADTVIFLDADWNPQNDIQAMARCHRIGQDR</sequence>
<evidence type="ECO:0000313" key="6">
    <source>
        <dbReference type="EMBL" id="VDO62296.1"/>
    </source>
</evidence>
<dbReference type="GO" id="GO:0006338">
    <property type="term" value="P:chromatin remodeling"/>
    <property type="evidence" value="ECO:0007669"/>
    <property type="project" value="InterPro"/>
</dbReference>
<dbReference type="GO" id="GO:0005524">
    <property type="term" value="F:ATP binding"/>
    <property type="evidence" value="ECO:0007669"/>
    <property type="project" value="UniProtKB-KW"/>
</dbReference>
<dbReference type="Gene3D" id="3.40.50.300">
    <property type="entry name" value="P-loop containing nucleotide triphosphate hydrolases"/>
    <property type="match status" value="1"/>
</dbReference>
<dbReference type="EMBL" id="UZAF01019646">
    <property type="protein sequence ID" value="VDO62296.1"/>
    <property type="molecule type" value="Genomic_DNA"/>
</dbReference>
<accession>A0A0N4WYF3</accession>
<dbReference type="AlphaFoldDB" id="A0A0N4WYF3"/>
<dbReference type="PROSITE" id="PS51192">
    <property type="entry name" value="HELICASE_ATP_BIND_1"/>
    <property type="match status" value="1"/>
</dbReference>
<evidence type="ECO:0000313" key="8">
    <source>
        <dbReference type="WBParaSite" id="HPLM_0001690101-mRNA-1"/>
    </source>
</evidence>
<name>A0A0N4WYF3_HAEPC</name>
<keyword evidence="7" id="KW-1185">Reference proteome</keyword>
<gene>
    <name evidence="6" type="ORF">HPLM_LOCUS16893</name>
</gene>
<feature type="domain" description="Helicase ATP-binding" evidence="4">
    <location>
        <begin position="30"/>
        <end position="172"/>
    </location>
</feature>
<dbReference type="InterPro" id="IPR000330">
    <property type="entry name" value="SNF2_N"/>
</dbReference>
<dbReference type="InterPro" id="IPR031053">
    <property type="entry name" value="ALC1"/>
</dbReference>
<evidence type="ECO:0000256" key="1">
    <source>
        <dbReference type="ARBA" id="ARBA00022741"/>
    </source>
</evidence>
<keyword evidence="2" id="KW-0378">Hydrolase</keyword>
<feature type="domain" description="Helicase C-terminal" evidence="5">
    <location>
        <begin position="180"/>
        <end position="316"/>
    </location>
</feature>
<keyword evidence="1" id="KW-0547">Nucleotide-binding</keyword>
<evidence type="ECO:0000313" key="7">
    <source>
        <dbReference type="Proteomes" id="UP000268014"/>
    </source>
</evidence>
<reference evidence="8" key="1">
    <citation type="submission" date="2017-02" db="UniProtKB">
        <authorList>
            <consortium name="WormBaseParasite"/>
        </authorList>
    </citation>
    <scope>IDENTIFICATION</scope>
</reference>
<dbReference type="Proteomes" id="UP000268014">
    <property type="component" value="Unassembled WGS sequence"/>
</dbReference>
<reference evidence="6 7" key="2">
    <citation type="submission" date="2018-11" db="EMBL/GenBank/DDBJ databases">
        <authorList>
            <consortium name="Pathogen Informatics"/>
        </authorList>
    </citation>
    <scope>NUCLEOTIDE SEQUENCE [LARGE SCALE GENOMIC DNA]</scope>
    <source>
        <strain evidence="6 7">MHpl1</strain>
    </source>
</reference>
<dbReference type="WBParaSite" id="HPLM_0001690101-mRNA-1">
    <property type="protein sequence ID" value="HPLM_0001690101-mRNA-1"/>
    <property type="gene ID" value="HPLM_0001690101"/>
</dbReference>
<organism evidence="8">
    <name type="scientific">Haemonchus placei</name>
    <name type="common">Barber's pole worm</name>
    <dbReference type="NCBI Taxonomy" id="6290"/>
    <lineage>
        <taxon>Eukaryota</taxon>
        <taxon>Metazoa</taxon>
        <taxon>Ecdysozoa</taxon>
        <taxon>Nematoda</taxon>
        <taxon>Chromadorea</taxon>
        <taxon>Rhabditida</taxon>
        <taxon>Rhabditina</taxon>
        <taxon>Rhabditomorpha</taxon>
        <taxon>Strongyloidea</taxon>
        <taxon>Trichostrongylidae</taxon>
        <taxon>Haemonchus</taxon>
    </lineage>
</organism>
<dbReference type="InterPro" id="IPR027417">
    <property type="entry name" value="P-loop_NTPase"/>
</dbReference>
<evidence type="ECO:0000259" key="5">
    <source>
        <dbReference type="PROSITE" id="PS51194"/>
    </source>
</evidence>